<dbReference type="Proteomes" id="UP000535838">
    <property type="component" value="Unassembled WGS sequence"/>
</dbReference>
<gene>
    <name evidence="3" type="ORF">H7B67_29100</name>
</gene>
<reference evidence="3 4" key="1">
    <citation type="submission" date="2020-08" db="EMBL/GenBank/DDBJ databases">
        <title>Cohnella phylogeny.</title>
        <authorList>
            <person name="Dunlap C."/>
        </authorList>
    </citation>
    <scope>NUCLEOTIDE SEQUENCE [LARGE SCALE GENOMIC DNA]</scope>
    <source>
        <strain evidence="3 4">DSM 25241</strain>
    </source>
</reference>
<accession>A0A841T7G5</accession>
<dbReference type="InterPro" id="IPR023210">
    <property type="entry name" value="NADP_OxRdtase_dom"/>
</dbReference>
<dbReference type="PANTHER" id="PTHR43364">
    <property type="entry name" value="NADH-SPECIFIC METHYLGLYOXAL REDUCTASE-RELATED"/>
    <property type="match status" value="1"/>
</dbReference>
<dbReference type="RefSeq" id="WP_185123417.1">
    <property type="nucleotide sequence ID" value="NZ_JACJVQ010000030.1"/>
</dbReference>
<dbReference type="InterPro" id="IPR036812">
    <property type="entry name" value="NAD(P)_OxRdtase_dom_sf"/>
</dbReference>
<dbReference type="GO" id="GO:0005829">
    <property type="term" value="C:cytosol"/>
    <property type="evidence" value="ECO:0007669"/>
    <property type="project" value="TreeGrafter"/>
</dbReference>
<keyword evidence="1" id="KW-0560">Oxidoreductase</keyword>
<evidence type="ECO:0000313" key="4">
    <source>
        <dbReference type="Proteomes" id="UP000535838"/>
    </source>
</evidence>
<feature type="domain" description="NADP-dependent oxidoreductase" evidence="2">
    <location>
        <begin position="15"/>
        <end position="320"/>
    </location>
</feature>
<dbReference type="SUPFAM" id="SSF51430">
    <property type="entry name" value="NAD(P)-linked oxidoreductase"/>
    <property type="match status" value="1"/>
</dbReference>
<dbReference type="CDD" id="cd19082">
    <property type="entry name" value="AKR_AKR10A1_2"/>
    <property type="match status" value="1"/>
</dbReference>
<evidence type="ECO:0000259" key="2">
    <source>
        <dbReference type="Pfam" id="PF00248"/>
    </source>
</evidence>
<dbReference type="InterPro" id="IPR050523">
    <property type="entry name" value="AKR_Detox_Biosynth"/>
</dbReference>
<keyword evidence="4" id="KW-1185">Reference proteome</keyword>
<dbReference type="Pfam" id="PF00248">
    <property type="entry name" value="Aldo_ket_red"/>
    <property type="match status" value="1"/>
</dbReference>
<comment type="caution">
    <text evidence="3">The sequence shown here is derived from an EMBL/GenBank/DDBJ whole genome shotgun (WGS) entry which is preliminary data.</text>
</comment>
<name>A0A841T7G5_9BACL</name>
<proteinExistence type="predicted"/>
<dbReference type="GO" id="GO:0016491">
    <property type="term" value="F:oxidoreductase activity"/>
    <property type="evidence" value="ECO:0007669"/>
    <property type="project" value="UniProtKB-KW"/>
</dbReference>
<evidence type="ECO:0000256" key="1">
    <source>
        <dbReference type="ARBA" id="ARBA00023002"/>
    </source>
</evidence>
<evidence type="ECO:0000313" key="3">
    <source>
        <dbReference type="EMBL" id="MBB6638208.1"/>
    </source>
</evidence>
<organism evidence="3 4">
    <name type="scientific">Cohnella thailandensis</name>
    <dbReference type="NCBI Taxonomy" id="557557"/>
    <lineage>
        <taxon>Bacteria</taxon>
        <taxon>Bacillati</taxon>
        <taxon>Bacillota</taxon>
        <taxon>Bacilli</taxon>
        <taxon>Bacillales</taxon>
        <taxon>Paenibacillaceae</taxon>
        <taxon>Cohnella</taxon>
    </lineage>
</organism>
<dbReference type="EMBL" id="JACJVQ010000030">
    <property type="protein sequence ID" value="MBB6638208.1"/>
    <property type="molecule type" value="Genomic_DNA"/>
</dbReference>
<protein>
    <submittedName>
        <fullName evidence="3">Aldo/keto reductase</fullName>
    </submittedName>
</protein>
<dbReference type="PANTHER" id="PTHR43364:SF4">
    <property type="entry name" value="NAD(P)-LINKED OXIDOREDUCTASE SUPERFAMILY PROTEIN"/>
    <property type="match status" value="1"/>
</dbReference>
<dbReference type="AlphaFoldDB" id="A0A841T7G5"/>
<sequence>MTRVHWTGTDLSSSPIGLGGANLGSTISKQESFRLMDEYEELGGNMVDTAQVYANWLPDAERSISETTIGDWMKQRGNRDRLLVTTKGAHPLFESMTVSRMSDGDLREDLEGSLRRLQVDVIDMYWLHRDDESRGVGEIVERMNGFVREGSIRYFGCSNWTAARIREAQQYAAQHGLQGFVGNQMMWSLPVADRAGLQDPTLVPMDRETMELHRAAELTAVPYSSQAQGVFSKWDKGTHAWDDDRIAPQYRSQTNVERFARARKLARELNVPIGQLALAYLTSQPFPTVPIIGCNTLEQLRESMQAAALRLTPAQLDYLDNDLQ</sequence>
<dbReference type="Gene3D" id="3.20.20.100">
    <property type="entry name" value="NADP-dependent oxidoreductase domain"/>
    <property type="match status" value="1"/>
</dbReference>